<dbReference type="InterPro" id="IPR002213">
    <property type="entry name" value="UDP_glucos_trans"/>
</dbReference>
<feature type="domain" description="Erythromycin biosynthesis protein CIII-like C-terminal" evidence="2">
    <location>
        <begin position="298"/>
        <end position="385"/>
    </location>
</feature>
<evidence type="ECO:0000259" key="2">
    <source>
        <dbReference type="Pfam" id="PF06722"/>
    </source>
</evidence>
<dbReference type="Gene3D" id="3.40.50.2000">
    <property type="entry name" value="Glycogen Phosphorylase B"/>
    <property type="match status" value="2"/>
</dbReference>
<dbReference type="PANTHER" id="PTHR48050:SF13">
    <property type="entry name" value="STEROL 3-BETA-GLUCOSYLTRANSFERASE UGT80A2"/>
    <property type="match status" value="1"/>
</dbReference>
<evidence type="ECO:0000259" key="1">
    <source>
        <dbReference type="Pfam" id="PF03033"/>
    </source>
</evidence>
<feature type="domain" description="Glycosyltransferase family 28 N-terminal" evidence="1">
    <location>
        <begin position="3"/>
        <end position="129"/>
    </location>
</feature>
<dbReference type="SUPFAM" id="SSF53756">
    <property type="entry name" value="UDP-Glycosyltransferase/glycogen phosphorylase"/>
    <property type="match status" value="1"/>
</dbReference>
<sequence length="411" mass="43655">MRVLLSTIGSRGDVQPLVALALQLKALGQEVHLCAPPDFRDWIDSLGIPVTPIGPELRKSALFSAPLAAPAQFSPRRRRQLAEATVATQFETIAAAAQGCGIIVAATALQIAARSLAEMMKIPYVFVAYCPTVLPSPHHAPPPFPLPGQVPAPATADNRELWAGNARRFHETFGSLLNSHRASVGLAPVSDIRSHIFTDRPWLAADPTLGPWPDPADPTVFQTGAWILPDERPLPSELETFLQAGDPPIYFGFGSMGAPQNLNQVMIQTARALGRRAIVSRGWAGLSLVDDEADCLAVGEVNQQALFARVAAVVHHGGAGTTTVAARAGAPQVVIPQLYDQHYWARQIHHLGIGTAHAPGTPTTESLTTALKHTLRPDVAARARSIATAVRSDGAQAAAQCLIAAETHSSF</sequence>
<proteinExistence type="predicted"/>
<dbReference type="CDD" id="cd03784">
    <property type="entry name" value="GT1_Gtf-like"/>
    <property type="match status" value="1"/>
</dbReference>
<dbReference type="PANTHER" id="PTHR48050">
    <property type="entry name" value="STEROL 3-BETA-GLUCOSYLTRANSFERASE"/>
    <property type="match status" value="1"/>
</dbReference>
<dbReference type="EMBL" id="JBHSPR010000007">
    <property type="protein sequence ID" value="MFC6015941.1"/>
    <property type="molecule type" value="Genomic_DNA"/>
</dbReference>
<evidence type="ECO:0000313" key="3">
    <source>
        <dbReference type="EMBL" id="MFC6015941.1"/>
    </source>
</evidence>
<keyword evidence="4" id="KW-1185">Reference proteome</keyword>
<organism evidence="3 4">
    <name type="scientific">Plantactinospora solaniradicis</name>
    <dbReference type="NCBI Taxonomy" id="1723736"/>
    <lineage>
        <taxon>Bacteria</taxon>
        <taxon>Bacillati</taxon>
        <taxon>Actinomycetota</taxon>
        <taxon>Actinomycetes</taxon>
        <taxon>Micromonosporales</taxon>
        <taxon>Micromonosporaceae</taxon>
        <taxon>Plantactinospora</taxon>
    </lineage>
</organism>
<gene>
    <name evidence="3" type="ORF">ACFP2T_07015</name>
</gene>
<dbReference type="InterPro" id="IPR010610">
    <property type="entry name" value="EryCIII-like_C"/>
</dbReference>
<dbReference type="RefSeq" id="WP_377418750.1">
    <property type="nucleotide sequence ID" value="NZ_JBHSPR010000007.1"/>
</dbReference>
<dbReference type="Proteomes" id="UP001596203">
    <property type="component" value="Unassembled WGS sequence"/>
</dbReference>
<dbReference type="InterPro" id="IPR004276">
    <property type="entry name" value="GlycoTrans_28_N"/>
</dbReference>
<comment type="caution">
    <text evidence="3">The sequence shown here is derived from an EMBL/GenBank/DDBJ whole genome shotgun (WGS) entry which is preliminary data.</text>
</comment>
<name>A0ABW1K2H1_9ACTN</name>
<dbReference type="Pfam" id="PF06722">
    <property type="entry name" value="EryCIII-like_C"/>
    <property type="match status" value="1"/>
</dbReference>
<dbReference type="Pfam" id="PF03033">
    <property type="entry name" value="Glyco_transf_28"/>
    <property type="match status" value="1"/>
</dbReference>
<evidence type="ECO:0000313" key="4">
    <source>
        <dbReference type="Proteomes" id="UP001596203"/>
    </source>
</evidence>
<reference evidence="4" key="1">
    <citation type="journal article" date="2019" name="Int. J. Syst. Evol. Microbiol.">
        <title>The Global Catalogue of Microorganisms (GCM) 10K type strain sequencing project: providing services to taxonomists for standard genome sequencing and annotation.</title>
        <authorList>
            <consortium name="The Broad Institute Genomics Platform"/>
            <consortium name="The Broad Institute Genome Sequencing Center for Infectious Disease"/>
            <person name="Wu L."/>
            <person name="Ma J."/>
        </authorList>
    </citation>
    <scope>NUCLEOTIDE SEQUENCE [LARGE SCALE GENOMIC DNA]</scope>
    <source>
        <strain evidence="4">ZS-35-S2</strain>
    </source>
</reference>
<accession>A0ABW1K2H1</accession>
<protein>
    <submittedName>
        <fullName evidence="3">Glycosyltransferase</fullName>
    </submittedName>
</protein>
<dbReference type="InterPro" id="IPR050426">
    <property type="entry name" value="Glycosyltransferase_28"/>
</dbReference>